<dbReference type="Gene3D" id="3.80.10.10">
    <property type="entry name" value="Ribonuclease Inhibitor"/>
    <property type="match status" value="1"/>
</dbReference>
<evidence type="ECO:0000256" key="3">
    <source>
        <dbReference type="ARBA" id="ARBA00022737"/>
    </source>
</evidence>
<keyword evidence="3" id="KW-0677">Repeat</keyword>
<keyword evidence="2" id="KW-0433">Leucine-rich repeat</keyword>
<comment type="similarity">
    <text evidence="4">Belongs to the polygalacturonase-inhibiting protein family.</text>
</comment>
<feature type="domain" description="Leucine-rich repeat-containing N-terminal plant-type" evidence="6">
    <location>
        <begin position="66"/>
        <end position="100"/>
    </location>
</feature>
<dbReference type="EMBL" id="OZ019904">
    <property type="protein sequence ID" value="CAK9198531.1"/>
    <property type="molecule type" value="Genomic_DNA"/>
</dbReference>
<accession>A0ABP0TKG0</accession>
<sequence>MGFANFEGRRRRKSLNLGSAVAASHQLWETRGVFFSFTTVVVVIVVFSDMFISSCSANWRCSSQSENALLGFKNQLIDPNGLFAEWLPGTDCCYWPFVTCRESDGAVMALSITGSVRPSRQPYRDPNSYMNSQQFGSTLADLTELEMLQLQWIFFNAPIPSSWGTSFSDNLVVLIVNDCTLRGAIPPNLGDISKLQHLDLQSNFLTGVVPQTLCNLKHLNYLDVSYNSLQSGFVIPDCFQNRPGFWLSAGHQDTCPSPNHATHPPHPNTAHIFFLSFLGVLVSVVMQL</sequence>
<comment type="subcellular location">
    <subcellularLocation>
        <location evidence="1">Cell envelope</location>
    </subcellularLocation>
</comment>
<name>A0ABP0TKG0_9BRYO</name>
<dbReference type="InterPro" id="IPR001611">
    <property type="entry name" value="Leu-rich_rpt"/>
</dbReference>
<keyword evidence="5" id="KW-0812">Transmembrane</keyword>
<evidence type="ECO:0000256" key="2">
    <source>
        <dbReference type="ARBA" id="ARBA00022614"/>
    </source>
</evidence>
<evidence type="ECO:0000256" key="4">
    <source>
        <dbReference type="ARBA" id="ARBA00038043"/>
    </source>
</evidence>
<dbReference type="Proteomes" id="UP001497512">
    <property type="component" value="Chromosome 12"/>
</dbReference>
<dbReference type="PANTHER" id="PTHR48059">
    <property type="entry name" value="POLYGALACTURONASE INHIBITOR 1"/>
    <property type="match status" value="1"/>
</dbReference>
<dbReference type="Pfam" id="PF13855">
    <property type="entry name" value="LRR_8"/>
    <property type="match status" value="1"/>
</dbReference>
<dbReference type="InterPro" id="IPR032675">
    <property type="entry name" value="LRR_dom_sf"/>
</dbReference>
<dbReference type="InterPro" id="IPR051848">
    <property type="entry name" value="PGIP"/>
</dbReference>
<keyword evidence="8" id="KW-1185">Reference proteome</keyword>
<reference evidence="7" key="1">
    <citation type="submission" date="2024-02" db="EMBL/GenBank/DDBJ databases">
        <authorList>
            <consortium name="ELIXIR-Norway"/>
            <consortium name="Elixir Norway"/>
        </authorList>
    </citation>
    <scope>NUCLEOTIDE SEQUENCE</scope>
</reference>
<feature type="transmembrane region" description="Helical" evidence="5">
    <location>
        <begin position="33"/>
        <end position="52"/>
    </location>
</feature>
<organism evidence="7 8">
    <name type="scientific">Sphagnum troendelagicum</name>
    <dbReference type="NCBI Taxonomy" id="128251"/>
    <lineage>
        <taxon>Eukaryota</taxon>
        <taxon>Viridiplantae</taxon>
        <taxon>Streptophyta</taxon>
        <taxon>Embryophyta</taxon>
        <taxon>Bryophyta</taxon>
        <taxon>Sphagnophytina</taxon>
        <taxon>Sphagnopsida</taxon>
        <taxon>Sphagnales</taxon>
        <taxon>Sphagnaceae</taxon>
        <taxon>Sphagnum</taxon>
    </lineage>
</organism>
<dbReference type="InterPro" id="IPR013210">
    <property type="entry name" value="LRR_N_plant-typ"/>
</dbReference>
<evidence type="ECO:0000256" key="5">
    <source>
        <dbReference type="SAM" id="Phobius"/>
    </source>
</evidence>
<dbReference type="SUPFAM" id="SSF52058">
    <property type="entry name" value="L domain-like"/>
    <property type="match status" value="1"/>
</dbReference>
<evidence type="ECO:0000256" key="1">
    <source>
        <dbReference type="ARBA" id="ARBA00004196"/>
    </source>
</evidence>
<dbReference type="PANTHER" id="PTHR48059:SF30">
    <property type="entry name" value="OS06G0587000 PROTEIN"/>
    <property type="match status" value="1"/>
</dbReference>
<gene>
    <name evidence="7" type="ORF">CSSPTR1EN2_LOCUS4483</name>
</gene>
<evidence type="ECO:0000313" key="7">
    <source>
        <dbReference type="EMBL" id="CAK9198531.1"/>
    </source>
</evidence>
<keyword evidence="5" id="KW-1133">Transmembrane helix</keyword>
<evidence type="ECO:0000313" key="8">
    <source>
        <dbReference type="Proteomes" id="UP001497512"/>
    </source>
</evidence>
<evidence type="ECO:0000259" key="6">
    <source>
        <dbReference type="Pfam" id="PF08263"/>
    </source>
</evidence>
<keyword evidence="5" id="KW-0472">Membrane</keyword>
<dbReference type="Pfam" id="PF08263">
    <property type="entry name" value="LRRNT_2"/>
    <property type="match status" value="1"/>
</dbReference>
<protein>
    <recommendedName>
        <fullName evidence="6">Leucine-rich repeat-containing N-terminal plant-type domain-containing protein</fullName>
    </recommendedName>
</protein>
<proteinExistence type="inferred from homology"/>